<dbReference type="GO" id="GO:0005737">
    <property type="term" value="C:cytoplasm"/>
    <property type="evidence" value="ECO:0007669"/>
    <property type="project" value="InterPro"/>
</dbReference>
<dbReference type="InterPro" id="IPR000397">
    <property type="entry name" value="Heat_shock_Hsp33"/>
</dbReference>
<dbReference type="InterPro" id="IPR016154">
    <property type="entry name" value="Heat_shock_Hsp33_C"/>
</dbReference>
<protein>
    <submittedName>
        <fullName evidence="6">33 kDa chaperonin</fullName>
    </submittedName>
</protein>
<keyword evidence="1" id="KW-0963">Cytoplasm</keyword>
<dbReference type="Pfam" id="PF01430">
    <property type="entry name" value="HSP33"/>
    <property type="match status" value="1"/>
</dbReference>
<dbReference type="GO" id="GO:0044183">
    <property type="term" value="F:protein folding chaperone"/>
    <property type="evidence" value="ECO:0007669"/>
    <property type="project" value="TreeGrafter"/>
</dbReference>
<proteinExistence type="predicted"/>
<keyword evidence="5" id="KW-0676">Redox-active center</keyword>
<dbReference type="PANTHER" id="PTHR30111">
    <property type="entry name" value="33 KDA CHAPERONIN"/>
    <property type="match status" value="1"/>
</dbReference>
<dbReference type="EMBL" id="BLZR01000001">
    <property type="protein sequence ID" value="GFP75620.1"/>
    <property type="molecule type" value="Genomic_DNA"/>
</dbReference>
<keyword evidence="2" id="KW-0862">Zinc</keyword>
<dbReference type="InterPro" id="IPR016153">
    <property type="entry name" value="Heat_shock_Hsp33_N"/>
</dbReference>
<dbReference type="PIRSF" id="PIRSF005261">
    <property type="entry name" value="Heat_shock_Hsp33"/>
    <property type="match status" value="1"/>
</dbReference>
<dbReference type="PANTHER" id="PTHR30111:SF1">
    <property type="entry name" value="33 KDA CHAPERONIN"/>
    <property type="match status" value="1"/>
</dbReference>
<dbReference type="Gene3D" id="3.90.1280.10">
    <property type="entry name" value="HSP33 redox switch-like"/>
    <property type="match status" value="1"/>
</dbReference>
<keyword evidence="4" id="KW-0143">Chaperone</keyword>
<dbReference type="RefSeq" id="WP_183277114.1">
    <property type="nucleotide sequence ID" value="NZ_BLZR01000001.1"/>
</dbReference>
<evidence type="ECO:0000256" key="2">
    <source>
        <dbReference type="ARBA" id="ARBA00022833"/>
    </source>
</evidence>
<evidence type="ECO:0000313" key="7">
    <source>
        <dbReference type="Proteomes" id="UP000580568"/>
    </source>
</evidence>
<gene>
    <name evidence="6" type="ORF">bsdtw1_01707</name>
</gene>
<accession>A0A6V8SEY6</accession>
<dbReference type="GO" id="GO:0042026">
    <property type="term" value="P:protein refolding"/>
    <property type="evidence" value="ECO:0007669"/>
    <property type="project" value="TreeGrafter"/>
</dbReference>
<keyword evidence="7" id="KW-1185">Reference proteome</keyword>
<organism evidence="6 7">
    <name type="scientific">Clostridium fungisolvens</name>
    <dbReference type="NCBI Taxonomy" id="1604897"/>
    <lineage>
        <taxon>Bacteria</taxon>
        <taxon>Bacillati</taxon>
        <taxon>Bacillota</taxon>
        <taxon>Clostridia</taxon>
        <taxon>Eubacteriales</taxon>
        <taxon>Clostridiaceae</taxon>
        <taxon>Clostridium</taxon>
    </lineage>
</organism>
<keyword evidence="3" id="KW-1015">Disulfide bond</keyword>
<dbReference type="SUPFAM" id="SSF118352">
    <property type="entry name" value="HSP33 redox switch-like"/>
    <property type="match status" value="1"/>
</dbReference>
<dbReference type="AlphaFoldDB" id="A0A6V8SEY6"/>
<evidence type="ECO:0000256" key="5">
    <source>
        <dbReference type="ARBA" id="ARBA00023284"/>
    </source>
</evidence>
<dbReference type="GO" id="GO:0051082">
    <property type="term" value="F:unfolded protein binding"/>
    <property type="evidence" value="ECO:0007669"/>
    <property type="project" value="InterPro"/>
</dbReference>
<name>A0A6V8SEY6_9CLOT</name>
<dbReference type="Gene3D" id="3.55.30.10">
    <property type="entry name" value="Hsp33 domain"/>
    <property type="match status" value="1"/>
</dbReference>
<evidence type="ECO:0000313" key="6">
    <source>
        <dbReference type="EMBL" id="GFP75620.1"/>
    </source>
</evidence>
<evidence type="ECO:0000256" key="1">
    <source>
        <dbReference type="ARBA" id="ARBA00022490"/>
    </source>
</evidence>
<sequence length="284" mass="32430">MKEYIVKTLAYNKQVRILFIDNTNMVQEVCNNKITSNVLKTALGKTLTITSLISGILKGNQRISIKINLSNREYKIFADCDSFGNVRGFINDQLLNKYLYKDDDKSIEQLIGDKGCIQVLKDLGMNSIFTGITDMPYGNIVDDFSYYFNQSEQTDTFFSVNLLYNENNEIILSRGIMAQLLPGASEGIIDEIKEIIEENEQVLVEKDVTLNKIPLLLFDDIEVMEASEVRFFCGCCKEMFYPMLYSLDKKEIIDAVNQDKSMEIVCNVCGKKYSFNSDELKTLI</sequence>
<evidence type="ECO:0000256" key="3">
    <source>
        <dbReference type="ARBA" id="ARBA00023157"/>
    </source>
</evidence>
<comment type="caution">
    <text evidence="6">The sequence shown here is derived from an EMBL/GenBank/DDBJ whole genome shotgun (WGS) entry which is preliminary data.</text>
</comment>
<reference evidence="6 7" key="1">
    <citation type="submission" date="2020-07" db="EMBL/GenBank/DDBJ databases">
        <title>A new beta-1,3-glucan-decomposing anaerobic bacterium isolated from anoxic soil subjected to biological soil disinfestation.</title>
        <authorList>
            <person name="Ueki A."/>
            <person name="Tonouchi A."/>
        </authorList>
    </citation>
    <scope>NUCLEOTIDE SEQUENCE [LARGE SCALE GENOMIC DNA]</scope>
    <source>
        <strain evidence="6 7">TW1</strain>
    </source>
</reference>
<dbReference type="Proteomes" id="UP000580568">
    <property type="component" value="Unassembled WGS sequence"/>
</dbReference>
<dbReference type="SUPFAM" id="SSF64397">
    <property type="entry name" value="Hsp33 domain"/>
    <property type="match status" value="1"/>
</dbReference>
<evidence type="ECO:0000256" key="4">
    <source>
        <dbReference type="ARBA" id="ARBA00023186"/>
    </source>
</evidence>